<protein>
    <submittedName>
        <fullName evidence="11">Uu.00g008740.m01.CDS01</fullName>
    </submittedName>
</protein>
<dbReference type="Proteomes" id="UP001295740">
    <property type="component" value="Unassembled WGS sequence"/>
</dbReference>
<keyword evidence="7" id="KW-0472">Membrane</keyword>
<dbReference type="PANTHER" id="PTHR46283">
    <property type="entry name" value="E3 UBIQUITIN-PROTEIN LIGASE MARCH5"/>
    <property type="match status" value="1"/>
</dbReference>
<dbReference type="InterPro" id="IPR013083">
    <property type="entry name" value="Znf_RING/FYVE/PHD"/>
</dbReference>
<dbReference type="Gene3D" id="3.30.40.10">
    <property type="entry name" value="Zinc/RING finger domain, C3HC4 (zinc finger)"/>
    <property type="match status" value="1"/>
</dbReference>
<keyword evidence="5" id="KW-0862">Zinc</keyword>
<dbReference type="InterPro" id="IPR001841">
    <property type="entry name" value="Znf_RING"/>
</dbReference>
<dbReference type="SUPFAM" id="SSF57850">
    <property type="entry name" value="RING/U-box"/>
    <property type="match status" value="1"/>
</dbReference>
<evidence type="ECO:0000256" key="8">
    <source>
        <dbReference type="PROSITE-ProRule" id="PRU00175"/>
    </source>
</evidence>
<name>A0AAI8YPY4_9PEZI</name>
<evidence type="ECO:0000256" key="6">
    <source>
        <dbReference type="ARBA" id="ARBA00022989"/>
    </source>
</evidence>
<keyword evidence="2" id="KW-0812">Transmembrane</keyword>
<sequence length="421" mass="46436">MASPMLASDSDSATSDAADNRSSEPSSSEPTVRISDVPPNTRRCFVCLGDEPEAALPSDWSTPCSCSLEGHQDCLLTWVADLEAQAKDVKCPVCKSPIVVTERWDPAIQLSNFLNQKFSKWSPRIMLGFVASGTLVSSAIYGAKAIDWFAGPEATMAFLFKHDDLPWSQFLRRFDPPRTEPPINLLHFSLLPLIAPGLIVNRMNGVGEVFTIPASLYAMIFNPNNELLAWPPSPDRAMALYPALKASYFHIHRVISTRLEKAWTARALHARGDSEHPGVAPADDVQPAAPEDENLLDFEIDIQIGGGEEDAPADAGGQPARRAVDATRQNPVNFIAGALLWPGVSYGMGELMRTLLPARLITKPAHGQTTGLLQERWGRSLVGGCLFVVLKDAFFLWVKYRKDMNRPHRKIKNSERRNLRN</sequence>
<gene>
    <name evidence="11" type="ORF">KHLLAP_LOCUS13223</name>
</gene>
<evidence type="ECO:0000256" key="3">
    <source>
        <dbReference type="ARBA" id="ARBA00022723"/>
    </source>
</evidence>
<evidence type="ECO:0000256" key="5">
    <source>
        <dbReference type="ARBA" id="ARBA00022833"/>
    </source>
</evidence>
<dbReference type="SMART" id="SM00744">
    <property type="entry name" value="RINGv"/>
    <property type="match status" value="1"/>
</dbReference>
<dbReference type="InterPro" id="IPR011016">
    <property type="entry name" value="Znf_RING-CH"/>
</dbReference>
<organism evidence="11 12">
    <name type="scientific">Anthostomella pinea</name>
    <dbReference type="NCBI Taxonomy" id="933095"/>
    <lineage>
        <taxon>Eukaryota</taxon>
        <taxon>Fungi</taxon>
        <taxon>Dikarya</taxon>
        <taxon>Ascomycota</taxon>
        <taxon>Pezizomycotina</taxon>
        <taxon>Sordariomycetes</taxon>
        <taxon>Xylariomycetidae</taxon>
        <taxon>Xylariales</taxon>
        <taxon>Xylariaceae</taxon>
        <taxon>Anthostomella</taxon>
    </lineage>
</organism>
<evidence type="ECO:0000256" key="2">
    <source>
        <dbReference type="ARBA" id="ARBA00022692"/>
    </source>
</evidence>
<proteinExistence type="predicted"/>
<evidence type="ECO:0000256" key="7">
    <source>
        <dbReference type="ARBA" id="ARBA00023136"/>
    </source>
</evidence>
<feature type="domain" description="RING-type" evidence="10">
    <location>
        <begin position="44"/>
        <end position="95"/>
    </location>
</feature>
<keyword evidence="12" id="KW-1185">Reference proteome</keyword>
<dbReference type="AlphaFoldDB" id="A0AAI8YPY4"/>
<evidence type="ECO:0000256" key="1">
    <source>
        <dbReference type="ARBA" id="ARBA00004141"/>
    </source>
</evidence>
<comment type="subcellular location">
    <subcellularLocation>
        <location evidence="1">Membrane</location>
        <topology evidence="1">Multi-pass membrane protein</topology>
    </subcellularLocation>
</comment>
<feature type="compositionally biased region" description="Low complexity" evidence="9">
    <location>
        <begin position="7"/>
        <end position="17"/>
    </location>
</feature>
<evidence type="ECO:0000313" key="12">
    <source>
        <dbReference type="Proteomes" id="UP001295740"/>
    </source>
</evidence>
<keyword evidence="6" id="KW-1133">Transmembrane helix</keyword>
<keyword evidence="3" id="KW-0479">Metal-binding</keyword>
<keyword evidence="4 8" id="KW-0863">Zinc-finger</keyword>
<evidence type="ECO:0000256" key="9">
    <source>
        <dbReference type="SAM" id="MobiDB-lite"/>
    </source>
</evidence>
<accession>A0AAI8YPY4</accession>
<feature type="region of interest" description="Disordered" evidence="9">
    <location>
        <begin position="1"/>
        <end position="35"/>
    </location>
</feature>
<comment type="caution">
    <text evidence="11">The sequence shown here is derived from an EMBL/GenBank/DDBJ whole genome shotgun (WGS) entry which is preliminary data.</text>
</comment>
<dbReference type="GO" id="GO:0016020">
    <property type="term" value="C:membrane"/>
    <property type="evidence" value="ECO:0007669"/>
    <property type="project" value="UniProtKB-SubCell"/>
</dbReference>
<evidence type="ECO:0000259" key="10">
    <source>
        <dbReference type="PROSITE" id="PS50089"/>
    </source>
</evidence>
<dbReference type="EMBL" id="CAUWAG010000020">
    <property type="protein sequence ID" value="CAJ2512755.1"/>
    <property type="molecule type" value="Genomic_DNA"/>
</dbReference>
<dbReference type="PROSITE" id="PS50089">
    <property type="entry name" value="ZF_RING_2"/>
    <property type="match status" value="1"/>
</dbReference>
<dbReference type="GO" id="GO:0008270">
    <property type="term" value="F:zinc ion binding"/>
    <property type="evidence" value="ECO:0007669"/>
    <property type="project" value="UniProtKB-KW"/>
</dbReference>
<evidence type="ECO:0000256" key="4">
    <source>
        <dbReference type="ARBA" id="ARBA00022771"/>
    </source>
</evidence>
<reference evidence="11" key="1">
    <citation type="submission" date="2023-10" db="EMBL/GenBank/DDBJ databases">
        <authorList>
            <person name="Hackl T."/>
        </authorList>
    </citation>
    <scope>NUCLEOTIDE SEQUENCE</scope>
</reference>
<evidence type="ECO:0000313" key="11">
    <source>
        <dbReference type="EMBL" id="CAJ2512755.1"/>
    </source>
</evidence>